<evidence type="ECO:0000313" key="2">
    <source>
        <dbReference type="Proteomes" id="UP001164539"/>
    </source>
</evidence>
<dbReference type="EMBL" id="CM051397">
    <property type="protein sequence ID" value="KAJ4720952.1"/>
    <property type="molecule type" value="Genomic_DNA"/>
</dbReference>
<reference evidence="1 2" key="1">
    <citation type="journal article" date="2023" name="Science">
        <title>Complex scaffold remodeling in plant triterpene biosynthesis.</title>
        <authorList>
            <person name="De La Pena R."/>
            <person name="Hodgson H."/>
            <person name="Liu J.C."/>
            <person name="Stephenson M.J."/>
            <person name="Martin A.C."/>
            <person name="Owen C."/>
            <person name="Harkess A."/>
            <person name="Leebens-Mack J."/>
            <person name="Jimenez L.E."/>
            <person name="Osbourn A."/>
            <person name="Sattely E.S."/>
        </authorList>
    </citation>
    <scope>NUCLEOTIDE SEQUENCE [LARGE SCALE GENOMIC DNA]</scope>
    <source>
        <strain evidence="2">cv. JPN11</strain>
        <tissue evidence="1">Leaf</tissue>
    </source>
</reference>
<evidence type="ECO:0000313" key="1">
    <source>
        <dbReference type="EMBL" id="KAJ4720952.1"/>
    </source>
</evidence>
<proteinExistence type="predicted"/>
<dbReference type="Proteomes" id="UP001164539">
    <property type="component" value="Chromosome 4"/>
</dbReference>
<name>A0ACC1YB17_MELAZ</name>
<comment type="caution">
    <text evidence="1">The sequence shown here is derived from an EMBL/GenBank/DDBJ whole genome shotgun (WGS) entry which is preliminary data.</text>
</comment>
<organism evidence="1 2">
    <name type="scientific">Melia azedarach</name>
    <name type="common">Chinaberry tree</name>
    <dbReference type="NCBI Taxonomy" id="155640"/>
    <lineage>
        <taxon>Eukaryota</taxon>
        <taxon>Viridiplantae</taxon>
        <taxon>Streptophyta</taxon>
        <taxon>Embryophyta</taxon>
        <taxon>Tracheophyta</taxon>
        <taxon>Spermatophyta</taxon>
        <taxon>Magnoliopsida</taxon>
        <taxon>eudicotyledons</taxon>
        <taxon>Gunneridae</taxon>
        <taxon>Pentapetalae</taxon>
        <taxon>rosids</taxon>
        <taxon>malvids</taxon>
        <taxon>Sapindales</taxon>
        <taxon>Meliaceae</taxon>
        <taxon>Melia</taxon>
    </lineage>
</organism>
<sequence length="95" mass="11073">MVGERKRKRVTEGSEDDNRCNKRREGLFEEAHQFLAGASTVESCSLWLQQLLDDYDSYDFSKEEMIMMNRVIEMVKAKVSSSSMLETSDLTYPFF</sequence>
<protein>
    <submittedName>
        <fullName evidence="1">Uncharacterized protein</fullName>
    </submittedName>
</protein>
<keyword evidence="2" id="KW-1185">Reference proteome</keyword>
<accession>A0ACC1YB17</accession>
<gene>
    <name evidence="1" type="ORF">OWV82_008690</name>
</gene>